<dbReference type="AlphaFoldDB" id="A0A914C253"/>
<dbReference type="InterPro" id="IPR011990">
    <property type="entry name" value="TPR-like_helical_dom_sf"/>
</dbReference>
<evidence type="ECO:0000313" key="9">
    <source>
        <dbReference type="Proteomes" id="UP000887540"/>
    </source>
</evidence>
<dbReference type="InterPro" id="IPR000504">
    <property type="entry name" value="RRM_dom"/>
</dbReference>
<feature type="domain" description="RRM" evidence="8">
    <location>
        <begin position="616"/>
        <end position="686"/>
    </location>
</feature>
<dbReference type="SUPFAM" id="SSF54928">
    <property type="entry name" value="RNA-binding domain, RBD"/>
    <property type="match status" value="2"/>
</dbReference>
<dbReference type="PANTHER" id="PTHR17204">
    <property type="entry name" value="PRE-MRNA PROCESSING PROTEIN PRP39-RELATED"/>
    <property type="match status" value="1"/>
</dbReference>
<proteinExistence type="predicted"/>
<keyword evidence="4" id="KW-0508">mRNA splicing</keyword>
<dbReference type="GO" id="GO:0006397">
    <property type="term" value="P:mRNA processing"/>
    <property type="evidence" value="ECO:0007669"/>
    <property type="project" value="UniProtKB-KW"/>
</dbReference>
<organism evidence="9 10">
    <name type="scientific">Acrobeloides nanus</name>
    <dbReference type="NCBI Taxonomy" id="290746"/>
    <lineage>
        <taxon>Eukaryota</taxon>
        <taxon>Metazoa</taxon>
        <taxon>Ecdysozoa</taxon>
        <taxon>Nematoda</taxon>
        <taxon>Chromadorea</taxon>
        <taxon>Rhabditida</taxon>
        <taxon>Tylenchina</taxon>
        <taxon>Cephalobomorpha</taxon>
        <taxon>Cephaloboidea</taxon>
        <taxon>Cephalobidae</taxon>
        <taxon>Acrobeloides</taxon>
    </lineage>
</organism>
<dbReference type="WBParaSite" id="ACRNAN_Path_1505.g5863.t2">
    <property type="protein sequence ID" value="ACRNAN_Path_1505.g5863.t2"/>
    <property type="gene ID" value="ACRNAN_Path_1505.g5863"/>
</dbReference>
<feature type="region of interest" description="Disordered" evidence="7">
    <location>
        <begin position="779"/>
        <end position="850"/>
    </location>
</feature>
<keyword evidence="2" id="KW-0507">mRNA processing</keyword>
<evidence type="ECO:0000256" key="2">
    <source>
        <dbReference type="ARBA" id="ARBA00022664"/>
    </source>
</evidence>
<sequence>MANVFKDAPEGYVDYVELIEFNRDAPEGYVDYVELIEFNRGEGNLSAANETREEFSQKFPLHPQIWLDWINDEINAGSDSDQIESLFERAFQDFQSCDVCLKYMEWTTTLDMSVAKSKLERVLQIIGIRPDCASLVWETYLDIEEGTLSVMGETSEEADQQRSKIEALYGRALRIPHQKHADVWQKYTDFMGENKIPKKIRDEYEAAAKSYDEMTQFEEKISNLEDHDEASRTAFQEYIYFEIEKGDPARVQMIFERALVEFPFDPSLWEDYVRWLDSSLKIHSVIVGVYNRACKMCYDYIPLLQRALLALERAGFAYEDILEVWEQAKASITTPEDGLSIYRTFIYLTRRKIVKEGSNDFSAVNDLFKEASEKLSQEFGPYWDSTTQFRKDHAYFLFVKMKNSNEARKIWKDILASGNGHMASIWLEGIALERHFGSIAEARKMFYRAVNSVSDEPYKIFESFIQFEREEGTVDELDKALEKVNAQAERVRTREAEKKNKQGQKQKGGEGNERKRKQQTDSQQVSKPNKQPKFEPTTPGNPKAVTKLAETMSNVKVKSETPAQQKVDADGFAVPVGLPPAKRRPSLDEHMEVGPSGVGDQKAERKVDPNSIDAARTVFISNFKFNVEREKFFEVFENVQDVRIISTGKNRYGYVDFVDENSAKAALSKDRTMIDGRPLFVSPYNPHERGEKAAFKFGTGLERSKLFVKNVHYNATADDLKNLFSRFGNVKDVRIVMHKSGQSKGCAYVEYETEKEANVALLSNEELKIRGRTLQIFLSNPPQKSDQQPKPSAKNAIDEQPTQRVARSSRVSFVPRSIAAKTSANGSDQNGSASTSKGLSNEDFKKLFNK</sequence>
<feature type="region of interest" description="Disordered" evidence="7">
    <location>
        <begin position="556"/>
        <end position="608"/>
    </location>
</feature>
<feature type="compositionally biased region" description="Polar residues" evidence="7">
    <location>
        <begin position="520"/>
        <end position="529"/>
    </location>
</feature>
<keyword evidence="6" id="KW-0694">RNA-binding</keyword>
<protein>
    <submittedName>
        <fullName evidence="10">RRM domain-containing protein</fullName>
    </submittedName>
</protein>
<evidence type="ECO:0000256" key="4">
    <source>
        <dbReference type="ARBA" id="ARBA00023187"/>
    </source>
</evidence>
<dbReference type="Pfam" id="PF05843">
    <property type="entry name" value="Suf"/>
    <property type="match status" value="1"/>
</dbReference>
<dbReference type="Gene3D" id="1.25.40.10">
    <property type="entry name" value="Tetratricopeptide repeat domain"/>
    <property type="match status" value="2"/>
</dbReference>
<dbReference type="InterPro" id="IPR008847">
    <property type="entry name" value="Suf"/>
</dbReference>
<evidence type="ECO:0000256" key="1">
    <source>
        <dbReference type="ARBA" id="ARBA00004123"/>
    </source>
</evidence>
<comment type="subcellular location">
    <subcellularLocation>
        <location evidence="1">Nucleus</location>
    </subcellularLocation>
</comment>
<feature type="compositionally biased region" description="Polar residues" evidence="7">
    <location>
        <begin position="820"/>
        <end position="839"/>
    </location>
</feature>
<dbReference type="InterPro" id="IPR035979">
    <property type="entry name" value="RBD_domain_sf"/>
</dbReference>
<evidence type="ECO:0000256" key="5">
    <source>
        <dbReference type="ARBA" id="ARBA00023242"/>
    </source>
</evidence>
<dbReference type="InterPro" id="IPR012677">
    <property type="entry name" value="Nucleotide-bd_a/b_plait_sf"/>
</dbReference>
<keyword evidence="9" id="KW-1185">Reference proteome</keyword>
<dbReference type="SUPFAM" id="SSF48452">
    <property type="entry name" value="TPR-like"/>
    <property type="match status" value="1"/>
</dbReference>
<name>A0A914C253_9BILA</name>
<feature type="domain" description="RRM" evidence="8">
    <location>
        <begin position="704"/>
        <end position="781"/>
    </location>
</feature>
<evidence type="ECO:0000313" key="10">
    <source>
        <dbReference type="WBParaSite" id="ACRNAN_Path_1505.g5863.t2"/>
    </source>
</evidence>
<feature type="compositionally biased region" description="Low complexity" evidence="7">
    <location>
        <begin position="779"/>
        <end position="794"/>
    </location>
</feature>
<dbReference type="GO" id="GO:0003723">
    <property type="term" value="F:RNA binding"/>
    <property type="evidence" value="ECO:0007669"/>
    <property type="project" value="UniProtKB-UniRule"/>
</dbReference>
<dbReference type="SMART" id="SM00360">
    <property type="entry name" value="RRM"/>
    <property type="match status" value="2"/>
</dbReference>
<feature type="compositionally biased region" description="Basic and acidic residues" evidence="7">
    <location>
        <begin position="489"/>
        <end position="500"/>
    </location>
</feature>
<evidence type="ECO:0000256" key="3">
    <source>
        <dbReference type="ARBA" id="ARBA00022737"/>
    </source>
</evidence>
<dbReference type="InterPro" id="IPR003107">
    <property type="entry name" value="HAT"/>
</dbReference>
<evidence type="ECO:0000256" key="7">
    <source>
        <dbReference type="SAM" id="MobiDB-lite"/>
    </source>
</evidence>
<dbReference type="GO" id="GO:0005634">
    <property type="term" value="C:nucleus"/>
    <property type="evidence" value="ECO:0007669"/>
    <property type="project" value="UniProtKB-SubCell"/>
</dbReference>
<dbReference type="PANTHER" id="PTHR17204:SF25">
    <property type="entry name" value="RRM DOMAIN-CONTAINING PROTEIN"/>
    <property type="match status" value="1"/>
</dbReference>
<keyword evidence="5" id="KW-0539">Nucleus</keyword>
<feature type="region of interest" description="Disordered" evidence="7">
    <location>
        <begin position="488"/>
        <end position="544"/>
    </location>
</feature>
<feature type="compositionally biased region" description="Polar residues" evidence="7">
    <location>
        <begin position="800"/>
        <end position="811"/>
    </location>
</feature>
<keyword evidence="3" id="KW-0677">Repeat</keyword>
<dbReference type="GO" id="GO:0008380">
    <property type="term" value="P:RNA splicing"/>
    <property type="evidence" value="ECO:0007669"/>
    <property type="project" value="UniProtKB-KW"/>
</dbReference>
<evidence type="ECO:0000259" key="8">
    <source>
        <dbReference type="PROSITE" id="PS50102"/>
    </source>
</evidence>
<evidence type="ECO:0000256" key="6">
    <source>
        <dbReference type="PROSITE-ProRule" id="PRU00176"/>
    </source>
</evidence>
<accession>A0A914C253</accession>
<dbReference type="PROSITE" id="PS50102">
    <property type="entry name" value="RRM"/>
    <property type="match status" value="2"/>
</dbReference>
<dbReference type="Pfam" id="PF00076">
    <property type="entry name" value="RRM_1"/>
    <property type="match status" value="2"/>
</dbReference>
<reference evidence="10" key="1">
    <citation type="submission" date="2022-11" db="UniProtKB">
        <authorList>
            <consortium name="WormBaseParasite"/>
        </authorList>
    </citation>
    <scope>IDENTIFICATION</scope>
</reference>
<dbReference type="Proteomes" id="UP000887540">
    <property type="component" value="Unplaced"/>
</dbReference>
<dbReference type="SMART" id="SM00386">
    <property type="entry name" value="HAT"/>
    <property type="match status" value="7"/>
</dbReference>
<dbReference type="Gene3D" id="3.30.70.330">
    <property type="match status" value="2"/>
</dbReference>
<feature type="compositionally biased region" description="Basic and acidic residues" evidence="7">
    <location>
        <begin position="840"/>
        <end position="850"/>
    </location>
</feature>